<evidence type="ECO:0000313" key="1">
    <source>
        <dbReference type="EMBL" id="PIC51014.1"/>
    </source>
</evidence>
<reference evidence="2" key="1">
    <citation type="submission" date="2017-10" db="EMBL/GenBank/DDBJ databases">
        <title>Rapid genome shrinkage in a self-fertile nematode reveals novel sperm competition proteins.</title>
        <authorList>
            <person name="Yin D."/>
            <person name="Schwarz E.M."/>
            <person name="Thomas C.G."/>
            <person name="Felde R.L."/>
            <person name="Korf I.F."/>
            <person name="Cutter A.D."/>
            <person name="Schartner C.M."/>
            <person name="Ralston E.J."/>
            <person name="Meyer B.J."/>
            <person name="Haag E.S."/>
        </authorList>
    </citation>
    <scope>NUCLEOTIDE SEQUENCE [LARGE SCALE GENOMIC DNA]</scope>
    <source>
        <strain evidence="2">JU1422</strain>
    </source>
</reference>
<dbReference type="Pfam" id="PF12078">
    <property type="entry name" value="DUF3557"/>
    <property type="match status" value="2"/>
</dbReference>
<proteinExistence type="predicted"/>
<name>A0A2G5VGW2_9PELO</name>
<sequence>MYEGMKMLIAAIFGNRNVIWNVESMNISADNVRWIVTGVKPLVQEMKLFYRFVNLNGLRSICHPTSFPLKKLNIELDPRILNHEIVVNAEKLLLRAEMFIYETDYLHQLMEVLHPRVRFSRVAPIFFSELMDHWLAHGRPVGTSWSFQVGGSASGYINVLRENDEVIESDRRFHLSLHLPPLRYVEKRTHLKINKLIFKDNEITVNQTTYKLSIDRKYEIEKPPFSISGPINYDVDEFGCKTSTKYFMINGDVCMESSSNGIGDGFRRIRLSGKESGLTVTMRKKTECKSTLKLTVTSENGEQRIYASSKITKIYEGMKMLIAAIFGNRTVIWNVESMLISTGNVRWISSGEKPFVREMKLGCYHSVNLDSLRSICHPSSFPLKSLRFEMDNSILDHEILVNAENLIVASQSSTYGVYTDNHLHKISNLKVRLFSITEMSVVGLMDMWLEQGRPVGTSWSFEVDGSAEDEPIGYINTLRSIARSRENAQLIETDDRRQVKSIKLSMSPSSILSVSYGHPICHDHVNRRVTWKVKMEVLQR</sequence>
<dbReference type="Proteomes" id="UP000230233">
    <property type="component" value="Chromosome I"/>
</dbReference>
<keyword evidence="2" id="KW-1185">Reference proteome</keyword>
<protein>
    <submittedName>
        <fullName evidence="1">Uncharacterized protein</fullName>
    </submittedName>
</protein>
<comment type="caution">
    <text evidence="1">The sequence shown here is derived from an EMBL/GenBank/DDBJ whole genome shotgun (WGS) entry which is preliminary data.</text>
</comment>
<gene>
    <name evidence="1" type="primary">Cnig_chr_I.g169</name>
    <name evidence="1" type="ORF">B9Z55_000169</name>
</gene>
<organism evidence="1 2">
    <name type="scientific">Caenorhabditis nigoni</name>
    <dbReference type="NCBI Taxonomy" id="1611254"/>
    <lineage>
        <taxon>Eukaryota</taxon>
        <taxon>Metazoa</taxon>
        <taxon>Ecdysozoa</taxon>
        <taxon>Nematoda</taxon>
        <taxon>Chromadorea</taxon>
        <taxon>Rhabditida</taxon>
        <taxon>Rhabditina</taxon>
        <taxon>Rhabditomorpha</taxon>
        <taxon>Rhabditoidea</taxon>
        <taxon>Rhabditidae</taxon>
        <taxon>Peloderinae</taxon>
        <taxon>Caenorhabditis</taxon>
    </lineage>
</organism>
<dbReference type="InterPro" id="IPR021942">
    <property type="entry name" value="DUF3557"/>
</dbReference>
<dbReference type="AlphaFoldDB" id="A0A2G5VGW2"/>
<evidence type="ECO:0000313" key="2">
    <source>
        <dbReference type="Proteomes" id="UP000230233"/>
    </source>
</evidence>
<dbReference type="PANTHER" id="PTHR31379">
    <property type="entry name" value="F-BOX C PROTEIN-RELATED-RELATED"/>
    <property type="match status" value="1"/>
</dbReference>
<dbReference type="OrthoDB" id="5910451at2759"/>
<dbReference type="PANTHER" id="PTHR31379:SF1">
    <property type="entry name" value="F-BOX C PROTEIN-RELATED"/>
    <property type="match status" value="1"/>
</dbReference>
<accession>A0A2G5VGW2</accession>
<dbReference type="EMBL" id="PDUG01000001">
    <property type="protein sequence ID" value="PIC51014.1"/>
    <property type="molecule type" value="Genomic_DNA"/>
</dbReference>